<dbReference type="EMBL" id="BJYZ01000003">
    <property type="protein sequence ID" value="GEO36866.1"/>
    <property type="molecule type" value="Genomic_DNA"/>
</dbReference>
<dbReference type="Proteomes" id="UP000321523">
    <property type="component" value="Unassembled WGS sequence"/>
</dbReference>
<organism evidence="1 2">
    <name type="scientific">Skermanella aerolata</name>
    <dbReference type="NCBI Taxonomy" id="393310"/>
    <lineage>
        <taxon>Bacteria</taxon>
        <taxon>Pseudomonadati</taxon>
        <taxon>Pseudomonadota</taxon>
        <taxon>Alphaproteobacteria</taxon>
        <taxon>Rhodospirillales</taxon>
        <taxon>Azospirillaceae</taxon>
        <taxon>Skermanella</taxon>
    </lineage>
</organism>
<dbReference type="AlphaFoldDB" id="A0A512DK61"/>
<keyword evidence="2" id="KW-1185">Reference proteome</keyword>
<name>A0A512DK61_9PROT</name>
<evidence type="ECO:0000313" key="1">
    <source>
        <dbReference type="EMBL" id="GEO36866.1"/>
    </source>
</evidence>
<gene>
    <name evidence="1" type="ORF">SAE02_10140</name>
</gene>
<reference evidence="1 2" key="1">
    <citation type="submission" date="2019-07" db="EMBL/GenBank/DDBJ databases">
        <title>Whole genome shotgun sequence of Skermanella aerolata NBRC 106429.</title>
        <authorList>
            <person name="Hosoyama A."/>
            <person name="Uohara A."/>
            <person name="Ohji S."/>
            <person name="Ichikawa N."/>
        </authorList>
    </citation>
    <scope>NUCLEOTIDE SEQUENCE [LARGE SCALE GENOMIC DNA]</scope>
    <source>
        <strain evidence="1 2">NBRC 106429</strain>
    </source>
</reference>
<protein>
    <submittedName>
        <fullName evidence="1">Uncharacterized protein</fullName>
    </submittedName>
</protein>
<evidence type="ECO:0000313" key="2">
    <source>
        <dbReference type="Proteomes" id="UP000321523"/>
    </source>
</evidence>
<sequence>MNLAALDVENDMIKIEITLSTNRLNADRDWNDRFDPQDYAVKLADHLRPKLEDVDVRTTDLGYDHDIDIIVPEKCAAHLDMTDMLARRIVEAVKAFHERAPDHVLRLPPRRFSLAG</sequence>
<dbReference type="OrthoDB" id="7358953at2"/>
<comment type="caution">
    <text evidence="1">The sequence shown here is derived from an EMBL/GenBank/DDBJ whole genome shotgun (WGS) entry which is preliminary data.</text>
</comment>
<accession>A0A512DK61</accession>
<proteinExistence type="predicted"/>
<dbReference type="RefSeq" id="WP_044426101.1">
    <property type="nucleotide sequence ID" value="NZ_BJYZ01000003.1"/>
</dbReference>